<sequence>MSQRVFLVAAGHTIRYGMAMAGKRDWLDAGLVLLAEQGAPSVTIERLAERLGLSKGSFYHHFKGMTGYRTALLEHFEAERTTRFVEQAEAAADDRLDALLKLVLAPGPGPELEIAVRAWASQDAEARAVQERVDRTRVAYLTEITGDADLAQALYLIVVGAGQVVPPLSGRRLKNALELVLGRRK</sequence>
<organism evidence="4 5">
    <name type="scientific">Amycolatopsis australiensis</name>
    <dbReference type="NCBI Taxonomy" id="546364"/>
    <lineage>
        <taxon>Bacteria</taxon>
        <taxon>Bacillati</taxon>
        <taxon>Actinomycetota</taxon>
        <taxon>Actinomycetes</taxon>
        <taxon>Pseudonocardiales</taxon>
        <taxon>Pseudonocardiaceae</taxon>
        <taxon>Amycolatopsis</taxon>
    </lineage>
</organism>
<dbReference type="EMBL" id="FPJG01000006">
    <property type="protein sequence ID" value="SFW67998.1"/>
    <property type="molecule type" value="Genomic_DNA"/>
</dbReference>
<evidence type="ECO:0000259" key="3">
    <source>
        <dbReference type="PROSITE" id="PS50977"/>
    </source>
</evidence>
<dbReference type="Pfam" id="PF00440">
    <property type="entry name" value="TetR_N"/>
    <property type="match status" value="1"/>
</dbReference>
<dbReference type="InterPro" id="IPR050109">
    <property type="entry name" value="HTH-type_TetR-like_transc_reg"/>
</dbReference>
<dbReference type="InterPro" id="IPR001647">
    <property type="entry name" value="HTH_TetR"/>
</dbReference>
<dbReference type="PANTHER" id="PTHR30055">
    <property type="entry name" value="HTH-TYPE TRANSCRIPTIONAL REGULATOR RUTR"/>
    <property type="match status" value="1"/>
</dbReference>
<dbReference type="PROSITE" id="PS50977">
    <property type="entry name" value="HTH_TETR_2"/>
    <property type="match status" value="1"/>
</dbReference>
<keyword evidence="5" id="KW-1185">Reference proteome</keyword>
<evidence type="ECO:0000313" key="5">
    <source>
        <dbReference type="Proteomes" id="UP000182740"/>
    </source>
</evidence>
<dbReference type="Gene3D" id="1.10.357.10">
    <property type="entry name" value="Tetracycline Repressor, domain 2"/>
    <property type="match status" value="1"/>
</dbReference>
<protein>
    <submittedName>
        <fullName evidence="4">Regulatory protein, tetR family</fullName>
    </submittedName>
</protein>
<accession>A0A1K1R8L6</accession>
<keyword evidence="1 2" id="KW-0238">DNA-binding</keyword>
<dbReference type="STRING" id="546364.SAMN04489730_2805"/>
<evidence type="ECO:0000256" key="1">
    <source>
        <dbReference type="ARBA" id="ARBA00023125"/>
    </source>
</evidence>
<evidence type="ECO:0000313" key="4">
    <source>
        <dbReference type="EMBL" id="SFW67998.1"/>
    </source>
</evidence>
<dbReference type="AlphaFoldDB" id="A0A1K1R8L6"/>
<evidence type="ECO:0000256" key="2">
    <source>
        <dbReference type="PROSITE-ProRule" id="PRU00335"/>
    </source>
</evidence>
<dbReference type="GO" id="GO:0000976">
    <property type="term" value="F:transcription cis-regulatory region binding"/>
    <property type="evidence" value="ECO:0007669"/>
    <property type="project" value="TreeGrafter"/>
</dbReference>
<gene>
    <name evidence="4" type="ORF">SAMN04489730_2805</name>
</gene>
<feature type="domain" description="HTH tetR-type" evidence="3">
    <location>
        <begin position="20"/>
        <end position="80"/>
    </location>
</feature>
<proteinExistence type="predicted"/>
<dbReference type="Proteomes" id="UP000182740">
    <property type="component" value="Unassembled WGS sequence"/>
</dbReference>
<dbReference type="GO" id="GO:0003700">
    <property type="term" value="F:DNA-binding transcription factor activity"/>
    <property type="evidence" value="ECO:0007669"/>
    <property type="project" value="TreeGrafter"/>
</dbReference>
<dbReference type="PANTHER" id="PTHR30055:SF226">
    <property type="entry name" value="HTH-TYPE TRANSCRIPTIONAL REGULATOR PKSA"/>
    <property type="match status" value="1"/>
</dbReference>
<dbReference type="SUPFAM" id="SSF46689">
    <property type="entry name" value="Homeodomain-like"/>
    <property type="match status" value="1"/>
</dbReference>
<reference evidence="5" key="1">
    <citation type="submission" date="2016-11" db="EMBL/GenBank/DDBJ databases">
        <authorList>
            <person name="Varghese N."/>
            <person name="Submissions S."/>
        </authorList>
    </citation>
    <scope>NUCLEOTIDE SEQUENCE [LARGE SCALE GENOMIC DNA]</scope>
    <source>
        <strain evidence="5">DSM 44671</strain>
    </source>
</reference>
<dbReference type="InterPro" id="IPR009057">
    <property type="entry name" value="Homeodomain-like_sf"/>
</dbReference>
<name>A0A1K1R8L6_9PSEU</name>
<feature type="DNA-binding region" description="H-T-H motif" evidence="2">
    <location>
        <begin position="43"/>
        <end position="62"/>
    </location>
</feature>